<dbReference type="PANTHER" id="PTHR33324">
    <property type="entry name" value="EXPRESSED PROTEIN"/>
    <property type="match status" value="1"/>
</dbReference>
<dbReference type="AlphaFoldDB" id="A0AAV0UC17"/>
<dbReference type="Proteomes" id="UP001162029">
    <property type="component" value="Unassembled WGS sequence"/>
</dbReference>
<accession>A0AAV0UC17</accession>
<feature type="compositionally biased region" description="Acidic residues" evidence="1">
    <location>
        <begin position="282"/>
        <end position="292"/>
    </location>
</feature>
<organism evidence="2 3">
    <name type="scientific">Peronospora destructor</name>
    <dbReference type="NCBI Taxonomy" id="86335"/>
    <lineage>
        <taxon>Eukaryota</taxon>
        <taxon>Sar</taxon>
        <taxon>Stramenopiles</taxon>
        <taxon>Oomycota</taxon>
        <taxon>Peronosporomycetes</taxon>
        <taxon>Peronosporales</taxon>
        <taxon>Peronosporaceae</taxon>
        <taxon>Peronospora</taxon>
    </lineage>
</organism>
<reference evidence="2" key="1">
    <citation type="submission" date="2022-12" db="EMBL/GenBank/DDBJ databases">
        <authorList>
            <person name="Webb A."/>
        </authorList>
    </citation>
    <scope>NUCLEOTIDE SEQUENCE</scope>
    <source>
        <strain evidence="2">Pd1</strain>
    </source>
</reference>
<protein>
    <submittedName>
        <fullName evidence="2">Uncharacterized protein</fullName>
    </submittedName>
</protein>
<feature type="region of interest" description="Disordered" evidence="1">
    <location>
        <begin position="173"/>
        <end position="194"/>
    </location>
</feature>
<proteinExistence type="predicted"/>
<dbReference type="EMBL" id="CANTFM010000992">
    <property type="protein sequence ID" value="CAI5733204.1"/>
    <property type="molecule type" value="Genomic_DNA"/>
</dbReference>
<feature type="compositionally biased region" description="Acidic residues" evidence="1">
    <location>
        <begin position="302"/>
        <end position="345"/>
    </location>
</feature>
<feature type="compositionally biased region" description="Acidic residues" evidence="1">
    <location>
        <begin position="264"/>
        <end position="274"/>
    </location>
</feature>
<sequence length="536" mass="59900">MTRRIKKKVTKNGGHVQGRRKLAPWDSDRVSAGSASSLDVLIAWLTTPGNAERWHQEKPVAMCREIIALLKKNDISHREVSDVRTKIWMLEKKFVSAAAYLSMKGQTDAFQRGEADQEVVTELLKLCPLYRELVPVFGRIVTQGMMRDVASGVTSAAAFAGDKSNEKVVEKTVNGVNGEQKGDAGDGSKKVEREKKQISTIVHGADAAMDAVHEIARAEENVGRGVVAVAKNQMKEIAKERRQGNTYPTVSRRLKAKQQRSESEESNSEEVYSEEETRVREEEQEDDDDGGDEQIQLAQPDDTAEGDEKDEEDIAELIEADEDEEEIPELIEVDEDDNEEVEVDENDKNDMEVMEEMEEMDEIEEEEAKEEPELGDAKAEKSESSSSESESEGGDNEEEVPPTQLKAASDLEEKSDHDLNHDEGDDDADLEEDAQPCAKSRQSARKRSSCGNSFSLSTKRAKENSNATGALEREAFIERTKQERDQRDELFRLECAKLRCELQTKQVQLAMEKSLARKKLLGAGVDPAEVDRILPL</sequence>
<evidence type="ECO:0000256" key="1">
    <source>
        <dbReference type="SAM" id="MobiDB-lite"/>
    </source>
</evidence>
<feature type="compositionally biased region" description="Basic and acidic residues" evidence="1">
    <location>
        <begin position="371"/>
        <end position="383"/>
    </location>
</feature>
<gene>
    <name evidence="2" type="ORF">PDE001_LOCUS5329</name>
</gene>
<comment type="caution">
    <text evidence="2">The sequence shown here is derived from an EMBL/GenBank/DDBJ whole genome shotgun (WGS) entry which is preliminary data.</text>
</comment>
<feature type="region of interest" description="Disordered" evidence="1">
    <location>
        <begin position="237"/>
        <end position="468"/>
    </location>
</feature>
<feature type="compositionally biased region" description="Acidic residues" evidence="1">
    <location>
        <begin position="389"/>
        <end position="400"/>
    </location>
</feature>
<evidence type="ECO:0000313" key="3">
    <source>
        <dbReference type="Proteomes" id="UP001162029"/>
    </source>
</evidence>
<feature type="compositionally biased region" description="Polar residues" evidence="1">
    <location>
        <begin position="450"/>
        <end position="468"/>
    </location>
</feature>
<evidence type="ECO:0000313" key="2">
    <source>
        <dbReference type="EMBL" id="CAI5733204.1"/>
    </source>
</evidence>
<feature type="compositionally biased region" description="Basic and acidic residues" evidence="1">
    <location>
        <begin position="409"/>
        <end position="422"/>
    </location>
</feature>
<name>A0AAV0UC17_9STRA</name>
<feature type="compositionally biased region" description="Acidic residues" evidence="1">
    <location>
        <begin position="423"/>
        <end position="434"/>
    </location>
</feature>
<feature type="compositionally biased region" description="Acidic residues" evidence="1">
    <location>
        <begin position="352"/>
        <end position="370"/>
    </location>
</feature>
<dbReference type="PANTHER" id="PTHR33324:SF2">
    <property type="entry name" value="MYB_SANT-LIKE DNA-BINDING DOMAIN-CONTAINING PROTEIN"/>
    <property type="match status" value="1"/>
</dbReference>
<feature type="compositionally biased region" description="Basic and acidic residues" evidence="1">
    <location>
        <begin position="180"/>
        <end position="194"/>
    </location>
</feature>
<keyword evidence="3" id="KW-1185">Reference proteome</keyword>